<accession>A0A132NX84</accession>
<name>A0A132NX84_GIAIN</name>
<comment type="caution">
    <text evidence="1">The sequence shown here is derived from an EMBL/GenBank/DDBJ whole genome shotgun (WGS) entry which is preliminary data.</text>
</comment>
<dbReference type="EMBL" id="JXTI01000026">
    <property type="protein sequence ID" value="KWX14668.1"/>
    <property type="molecule type" value="Genomic_DNA"/>
</dbReference>
<evidence type="ECO:0000313" key="2">
    <source>
        <dbReference type="Proteomes" id="UP000070089"/>
    </source>
</evidence>
<organism evidence="1 2">
    <name type="scientific">Giardia duodenalis assemblage B</name>
    <dbReference type="NCBI Taxonomy" id="1394984"/>
    <lineage>
        <taxon>Eukaryota</taxon>
        <taxon>Metamonada</taxon>
        <taxon>Diplomonadida</taxon>
        <taxon>Hexamitidae</taxon>
        <taxon>Giardiinae</taxon>
        <taxon>Giardia</taxon>
    </lineage>
</organism>
<protein>
    <submittedName>
        <fullName evidence="1">Uncharacterized protein</fullName>
    </submittedName>
</protein>
<proteinExistence type="predicted"/>
<dbReference type="AlphaFoldDB" id="A0A132NX84"/>
<dbReference type="Proteomes" id="UP000070089">
    <property type="component" value="Unassembled WGS sequence"/>
</dbReference>
<evidence type="ECO:0000313" key="1">
    <source>
        <dbReference type="EMBL" id="KWX14668.1"/>
    </source>
</evidence>
<sequence length="257" mass="29664">MKIANFSPSRSHRSIQDVISNTRSYNNEADVLSLKHTAKGSFPSLSLEYKGYKLGPEYIMARRMKEYLYYPGRTADVDGIIPDYLNNEFEKLYTTMRRLSPMQSPPQEPLPQKRMIDVARTMFDRERVRRSVSARTRSCRDEVTNEYNYNHSEGLARESISLNSSPTRSPAWREASASFSYPDTIPFLSQSYSDPVRDEFLQFVENDQVDQRGASCFRITADRALPCPTTNAAVASLVYLTKHFYHYKNQTRNTNAF</sequence>
<reference evidence="1 2" key="1">
    <citation type="journal article" date="2015" name="Mol. Biochem. Parasitol.">
        <title>Identification of polymorphic genes for use in assemblage B genotyping assays through comparative genomics of multiple assemblage B Giardia duodenalis isolates.</title>
        <authorList>
            <person name="Wielinga C."/>
            <person name="Thompson R.C."/>
            <person name="Monis P."/>
            <person name="Ryan U."/>
        </authorList>
    </citation>
    <scope>NUCLEOTIDE SEQUENCE [LARGE SCALE GENOMIC DNA]</scope>
    <source>
        <strain evidence="1 2">BAH15c1</strain>
    </source>
</reference>
<dbReference type="OrthoDB" id="10254169at2759"/>
<gene>
    <name evidence="1" type="ORF">QR46_1333</name>
</gene>
<dbReference type="VEuPathDB" id="GiardiaDB:QR46_1333"/>